<evidence type="ECO:0000313" key="2">
    <source>
        <dbReference type="EMBL" id="KHK98326.1"/>
    </source>
</evidence>
<organism evidence="2 3">
    <name type="scientific">Microbacterium mangrovi</name>
    <dbReference type="NCBI Taxonomy" id="1348253"/>
    <lineage>
        <taxon>Bacteria</taxon>
        <taxon>Bacillati</taxon>
        <taxon>Actinomycetota</taxon>
        <taxon>Actinomycetes</taxon>
        <taxon>Micrococcales</taxon>
        <taxon>Microbacteriaceae</taxon>
        <taxon>Microbacterium</taxon>
    </lineage>
</organism>
<keyword evidence="1" id="KW-1133">Transmembrane helix</keyword>
<keyword evidence="1" id="KW-0812">Transmembrane</keyword>
<feature type="transmembrane region" description="Helical" evidence="1">
    <location>
        <begin position="86"/>
        <end position="106"/>
    </location>
</feature>
<dbReference type="Proteomes" id="UP000031030">
    <property type="component" value="Unassembled WGS sequence"/>
</dbReference>
<evidence type="ECO:0000256" key="1">
    <source>
        <dbReference type="SAM" id="Phobius"/>
    </source>
</evidence>
<feature type="transmembrane region" description="Helical" evidence="1">
    <location>
        <begin position="131"/>
        <end position="150"/>
    </location>
</feature>
<feature type="transmembrane region" description="Helical" evidence="1">
    <location>
        <begin position="49"/>
        <end position="74"/>
    </location>
</feature>
<reference evidence="2 3" key="1">
    <citation type="submission" date="2014-11" db="EMBL/GenBank/DDBJ databases">
        <title>Genome sequence of Microbacterium mangrovi MUSC 115(T).</title>
        <authorList>
            <person name="Lee L.-H."/>
        </authorList>
    </citation>
    <scope>NUCLEOTIDE SEQUENCE [LARGE SCALE GENOMIC DNA]</scope>
    <source>
        <strain evidence="2 3">MUSC 115</strain>
    </source>
</reference>
<dbReference type="OrthoDB" id="8082651at2"/>
<dbReference type="EMBL" id="JTDK01000006">
    <property type="protein sequence ID" value="KHK98326.1"/>
    <property type="molecule type" value="Genomic_DNA"/>
</dbReference>
<name>A0A0B2A9M4_9MICO</name>
<keyword evidence="3" id="KW-1185">Reference proteome</keyword>
<feature type="transmembrane region" description="Helical" evidence="1">
    <location>
        <begin position="12"/>
        <end position="34"/>
    </location>
</feature>
<gene>
    <name evidence="2" type="ORF">LK09_04695</name>
</gene>
<protein>
    <submittedName>
        <fullName evidence="2">Membrane protein</fullName>
    </submittedName>
</protein>
<evidence type="ECO:0000313" key="3">
    <source>
        <dbReference type="Proteomes" id="UP000031030"/>
    </source>
</evidence>
<dbReference type="AlphaFoldDB" id="A0A0B2A9M4"/>
<dbReference type="STRING" id="1348253.LK09_04695"/>
<comment type="caution">
    <text evidence="2">The sequence shown here is derived from an EMBL/GenBank/DDBJ whole genome shotgun (WGS) entry which is preliminary data.</text>
</comment>
<keyword evidence="1" id="KW-0472">Membrane</keyword>
<sequence>MTYSPPVRRLVLAIHLTASVGWIGAVIAYLTLAFRPLTTSRILDLRSAWIAMALIGWWALVPLALGSLVTGVALSLGTKWGLLRHYWVCFSFVGTIVLTGVLIAHMPTVDRLAQTARTATADQVFALPADLAHPLVGLALLIGILILNVYKPKGLTRRGWRTSTRAEVPQR</sequence>
<accession>A0A0B2A9M4</accession>
<proteinExistence type="predicted"/>